<evidence type="ECO:0000256" key="4">
    <source>
        <dbReference type="ARBA" id="ARBA00022771"/>
    </source>
</evidence>
<evidence type="ECO:0000259" key="11">
    <source>
        <dbReference type="PROSITE" id="PS50089"/>
    </source>
</evidence>
<keyword evidence="2 10" id="KW-0812">Transmembrane</keyword>
<proteinExistence type="predicted"/>
<accession>A0A0G4HM01</accession>
<feature type="region of interest" description="Disordered" evidence="9">
    <location>
        <begin position="490"/>
        <end position="580"/>
    </location>
</feature>
<gene>
    <name evidence="12" type="ORF">Cvel_29115</name>
</gene>
<feature type="compositionally biased region" description="Pro residues" evidence="9">
    <location>
        <begin position="382"/>
        <end position="399"/>
    </location>
</feature>
<feature type="transmembrane region" description="Helical" evidence="10">
    <location>
        <begin position="21"/>
        <end position="41"/>
    </location>
</feature>
<dbReference type="AlphaFoldDB" id="A0A0G4HM01"/>
<dbReference type="Gene3D" id="3.30.40.10">
    <property type="entry name" value="Zinc/RING finger domain, C3HC4 (zinc finger)"/>
    <property type="match status" value="1"/>
</dbReference>
<dbReference type="PANTHER" id="PTHR46539">
    <property type="entry name" value="E3 UBIQUITIN-PROTEIN LIGASE ATL42"/>
    <property type="match status" value="1"/>
</dbReference>
<dbReference type="InterPro" id="IPR001841">
    <property type="entry name" value="Znf_RING"/>
</dbReference>
<evidence type="ECO:0000256" key="3">
    <source>
        <dbReference type="ARBA" id="ARBA00022723"/>
    </source>
</evidence>
<evidence type="ECO:0000256" key="10">
    <source>
        <dbReference type="SAM" id="Phobius"/>
    </source>
</evidence>
<dbReference type="EMBL" id="CDMZ01003165">
    <property type="protein sequence ID" value="CEM45363.1"/>
    <property type="molecule type" value="Genomic_DNA"/>
</dbReference>
<evidence type="ECO:0000313" key="12">
    <source>
        <dbReference type="EMBL" id="CEM45363.1"/>
    </source>
</evidence>
<feature type="compositionally biased region" description="Basic and acidic residues" evidence="9">
    <location>
        <begin position="365"/>
        <end position="375"/>
    </location>
</feature>
<feature type="transmembrane region" description="Helical" evidence="10">
    <location>
        <begin position="105"/>
        <end position="125"/>
    </location>
</feature>
<feature type="compositionally biased region" description="Basic and acidic residues" evidence="9">
    <location>
        <begin position="504"/>
        <end position="544"/>
    </location>
</feature>
<keyword evidence="7 10" id="KW-0472">Membrane</keyword>
<evidence type="ECO:0000256" key="1">
    <source>
        <dbReference type="ARBA" id="ARBA00004370"/>
    </source>
</evidence>
<protein>
    <recommendedName>
        <fullName evidence="11">RING-type domain-containing protein</fullName>
    </recommendedName>
</protein>
<feature type="region of interest" description="Disordered" evidence="9">
    <location>
        <begin position="205"/>
        <end position="255"/>
    </location>
</feature>
<evidence type="ECO:0000256" key="2">
    <source>
        <dbReference type="ARBA" id="ARBA00022692"/>
    </source>
</evidence>
<feature type="domain" description="RING-type" evidence="11">
    <location>
        <begin position="269"/>
        <end position="308"/>
    </location>
</feature>
<reference evidence="12" key="1">
    <citation type="submission" date="2014-11" db="EMBL/GenBank/DDBJ databases">
        <authorList>
            <person name="Otto D Thomas"/>
            <person name="Naeem Raeece"/>
        </authorList>
    </citation>
    <scope>NUCLEOTIDE SEQUENCE</scope>
</reference>
<dbReference type="SUPFAM" id="SSF57850">
    <property type="entry name" value="RING/U-box"/>
    <property type="match status" value="1"/>
</dbReference>
<dbReference type="PROSITE" id="PS50089">
    <property type="entry name" value="ZF_RING_2"/>
    <property type="match status" value="1"/>
</dbReference>
<dbReference type="VEuPathDB" id="CryptoDB:Cvel_29115"/>
<keyword evidence="5" id="KW-0862">Zinc</keyword>
<evidence type="ECO:0000256" key="5">
    <source>
        <dbReference type="ARBA" id="ARBA00022833"/>
    </source>
</evidence>
<dbReference type="Pfam" id="PF13639">
    <property type="entry name" value="zf-RING_2"/>
    <property type="match status" value="1"/>
</dbReference>
<evidence type="ECO:0000256" key="9">
    <source>
        <dbReference type="SAM" id="MobiDB-lite"/>
    </source>
</evidence>
<keyword evidence="4 8" id="KW-0863">Zinc-finger</keyword>
<keyword evidence="3" id="KW-0479">Metal-binding</keyword>
<name>A0A0G4HM01_9ALVE</name>
<dbReference type="GO" id="GO:0016020">
    <property type="term" value="C:membrane"/>
    <property type="evidence" value="ECO:0007669"/>
    <property type="project" value="UniProtKB-SubCell"/>
</dbReference>
<dbReference type="GO" id="GO:0008270">
    <property type="term" value="F:zinc ion binding"/>
    <property type="evidence" value="ECO:0007669"/>
    <property type="project" value="UniProtKB-KW"/>
</dbReference>
<evidence type="ECO:0000256" key="6">
    <source>
        <dbReference type="ARBA" id="ARBA00022989"/>
    </source>
</evidence>
<feature type="region of interest" description="Disordered" evidence="9">
    <location>
        <begin position="315"/>
        <end position="454"/>
    </location>
</feature>
<evidence type="ECO:0000256" key="7">
    <source>
        <dbReference type="ARBA" id="ARBA00023136"/>
    </source>
</evidence>
<keyword evidence="6 10" id="KW-1133">Transmembrane helix</keyword>
<dbReference type="PANTHER" id="PTHR46539:SF1">
    <property type="entry name" value="E3 UBIQUITIN-PROTEIN LIGASE ATL42"/>
    <property type="match status" value="1"/>
</dbReference>
<dbReference type="CDD" id="cd16454">
    <property type="entry name" value="RING-H2_PA-TM-RING"/>
    <property type="match status" value="1"/>
</dbReference>
<comment type="subcellular location">
    <subcellularLocation>
        <location evidence="1">Membrane</location>
    </subcellularLocation>
</comment>
<dbReference type="InterPro" id="IPR013083">
    <property type="entry name" value="Znf_RING/FYVE/PHD"/>
</dbReference>
<sequence>MMWDQGGVNVRHSLIQLHRRYLFNIWLSLIWLFAMVAVCVYTQSNEQECNPPLLLWVQVMAVLYGIRLPFKVEILKNVSVLLRKSRIQHVGEGLTAMSKTWIFNLGRLTFTLMVVWYIVGMNWVFQNNNNCANRAPALFQFSYTILLAAIGGSGARLILAGVTAGLSFTTLRYFPETLPQGAEGRPAAAQPANLPREAIDRMERFQWGQMPSGGGKRGRERTGGGEEEGEAEVAEGLREAGEEEDEEKENNAAELPKWKEYEAKGETMCSICLGDFEDGDWVRVLPCRHIFHSRCIDEWLSQHRTCPMRCNVDLETGLPLPDRPVDRRPSVQRSVQEGEAGAEGPPQTLPQRGSQGSIGGGGHGEGGRERERRPSAAEAFQTPPPLTEMMQPPPPPPPAVGGVGGLREEQAQASAAFSLPSRRGAPLPPEPIRNPSLHHEASSSAPASPPLSIPVWGLLEPQVERLPSLRNPTNTEAASNVPRVLGASSAFSGHVHFPSDDLESQPRDEEAHRREEAEEGNRRMGRERPERCRHVNEENRDRSPGGEGARSTSHAVRLRDEDSQPDLEIGAATEEEALPG</sequence>
<dbReference type="SMART" id="SM00184">
    <property type="entry name" value="RING"/>
    <property type="match status" value="1"/>
</dbReference>
<evidence type="ECO:0000256" key="8">
    <source>
        <dbReference type="PROSITE-ProRule" id="PRU00175"/>
    </source>
</evidence>
<feature type="transmembrane region" description="Helical" evidence="10">
    <location>
        <begin position="145"/>
        <end position="168"/>
    </location>
</feature>
<organism evidence="12">
    <name type="scientific">Chromera velia CCMP2878</name>
    <dbReference type="NCBI Taxonomy" id="1169474"/>
    <lineage>
        <taxon>Eukaryota</taxon>
        <taxon>Sar</taxon>
        <taxon>Alveolata</taxon>
        <taxon>Colpodellida</taxon>
        <taxon>Chromeraceae</taxon>
        <taxon>Chromera</taxon>
    </lineage>
</organism>